<dbReference type="FunFam" id="1.10.150.240:FF:000013">
    <property type="entry name" value="Glycerol-3-phosphate phosphatase (GppA)"/>
    <property type="match status" value="1"/>
</dbReference>
<keyword evidence="2" id="KW-1185">Reference proteome</keyword>
<dbReference type="SUPFAM" id="SSF56784">
    <property type="entry name" value="HAD-like"/>
    <property type="match status" value="1"/>
</dbReference>
<dbReference type="SFLD" id="SFLDG01129">
    <property type="entry name" value="C1.5:_HAD__Beta-PGM__Phosphata"/>
    <property type="match status" value="1"/>
</dbReference>
<dbReference type="EMBL" id="KK088447">
    <property type="protein sequence ID" value="EYE91173.1"/>
    <property type="molecule type" value="Genomic_DNA"/>
</dbReference>
<organism evidence="1 2">
    <name type="scientific">Aspergillus ruber (strain CBS 135680)</name>
    <dbReference type="NCBI Taxonomy" id="1388766"/>
    <lineage>
        <taxon>Eukaryota</taxon>
        <taxon>Fungi</taxon>
        <taxon>Dikarya</taxon>
        <taxon>Ascomycota</taxon>
        <taxon>Pezizomycotina</taxon>
        <taxon>Eurotiomycetes</taxon>
        <taxon>Eurotiomycetidae</taxon>
        <taxon>Eurotiales</taxon>
        <taxon>Aspergillaceae</taxon>
        <taxon>Aspergillus</taxon>
        <taxon>Aspergillus subgen. Aspergillus</taxon>
    </lineage>
</organism>
<dbReference type="InterPro" id="IPR036412">
    <property type="entry name" value="HAD-like_sf"/>
</dbReference>
<dbReference type="InterPro" id="IPR041492">
    <property type="entry name" value="HAD_2"/>
</dbReference>
<dbReference type="CDD" id="cd07527">
    <property type="entry name" value="HAD_ScGPP-like"/>
    <property type="match status" value="1"/>
</dbReference>
<dbReference type="Pfam" id="PF13419">
    <property type="entry name" value="HAD_2"/>
    <property type="match status" value="1"/>
</dbReference>
<dbReference type="PANTHER" id="PTHR43481:SF4">
    <property type="entry name" value="GLYCEROL-1-PHOSPHATE PHOSPHOHYDROLASE 1-RELATED"/>
    <property type="match status" value="1"/>
</dbReference>
<dbReference type="Gene3D" id="1.10.150.240">
    <property type="entry name" value="Putative phosphatase, domain 2"/>
    <property type="match status" value="1"/>
</dbReference>
<dbReference type="OrthoDB" id="40579at2759"/>
<name>A0A017S2A8_ASPRC</name>
<dbReference type="PANTHER" id="PTHR43481">
    <property type="entry name" value="FRUCTOSE-1-PHOSPHATE PHOSPHATASE"/>
    <property type="match status" value="1"/>
</dbReference>
<dbReference type="Gene3D" id="3.40.50.1000">
    <property type="entry name" value="HAD superfamily/HAD-like"/>
    <property type="match status" value="1"/>
</dbReference>
<sequence length="237" mass="25192">MAEGSFSAPPQIHAFDGVLSDFDGTIVDSTDAIVKHWHKIGNELGVDPKAILATSHGRRSIDTLALYDKSKANWEYVSYVEGRIPQEYGSDAIEIPGARALLSALESSRANWGVVTSGTRALVDGWLGVLGLAHPRVLVVAEDVELGKPDPRCYLLGRAKLGLENSGSDSIVVLEDAPSGIKAGKAAGFKVLALASTHTLGQLRDAGADWIVRDLESVEVKGVEGGRVTLEIRDALQ</sequence>
<dbReference type="InterPro" id="IPR023198">
    <property type="entry name" value="PGP-like_dom2"/>
</dbReference>
<dbReference type="SFLD" id="SFLDS00003">
    <property type="entry name" value="Haloacid_Dehalogenase"/>
    <property type="match status" value="1"/>
</dbReference>
<evidence type="ECO:0000313" key="2">
    <source>
        <dbReference type="Proteomes" id="UP000019804"/>
    </source>
</evidence>
<dbReference type="InterPro" id="IPR023214">
    <property type="entry name" value="HAD_sf"/>
</dbReference>
<evidence type="ECO:0000313" key="1">
    <source>
        <dbReference type="EMBL" id="EYE91173.1"/>
    </source>
</evidence>
<dbReference type="NCBIfam" id="TIGR01509">
    <property type="entry name" value="HAD-SF-IA-v3"/>
    <property type="match status" value="1"/>
</dbReference>
<dbReference type="GO" id="GO:0050308">
    <property type="term" value="F:sugar-phosphatase activity"/>
    <property type="evidence" value="ECO:0007669"/>
    <property type="project" value="TreeGrafter"/>
</dbReference>
<dbReference type="RefSeq" id="XP_040634863.1">
    <property type="nucleotide sequence ID" value="XM_040783006.1"/>
</dbReference>
<gene>
    <name evidence="1" type="ORF">EURHEDRAFT_416615</name>
</gene>
<dbReference type="Proteomes" id="UP000019804">
    <property type="component" value="Unassembled WGS sequence"/>
</dbReference>
<dbReference type="STRING" id="1388766.A0A017S2A8"/>
<dbReference type="GeneID" id="63698130"/>
<dbReference type="InterPro" id="IPR051806">
    <property type="entry name" value="HAD-like_SPP"/>
</dbReference>
<accession>A0A017S2A8</accession>
<dbReference type="InterPro" id="IPR006439">
    <property type="entry name" value="HAD-SF_hydro_IA"/>
</dbReference>
<dbReference type="HOGENOM" id="CLU_045011_13_4_1"/>
<proteinExistence type="predicted"/>
<reference evidence="2" key="1">
    <citation type="journal article" date="2014" name="Nat. Commun.">
        <title>Genomic adaptations of the halophilic Dead Sea filamentous fungus Eurotium rubrum.</title>
        <authorList>
            <person name="Kis-Papo T."/>
            <person name="Weig A.R."/>
            <person name="Riley R."/>
            <person name="Persoh D."/>
            <person name="Salamov A."/>
            <person name="Sun H."/>
            <person name="Lipzen A."/>
            <person name="Wasser S.P."/>
            <person name="Rambold G."/>
            <person name="Grigoriev I.V."/>
            <person name="Nevo E."/>
        </authorList>
    </citation>
    <scope>NUCLEOTIDE SEQUENCE [LARGE SCALE GENOMIC DNA]</scope>
    <source>
        <strain evidence="2">CBS 135680</strain>
    </source>
</reference>
<dbReference type="AlphaFoldDB" id="A0A017S2A8"/>
<protein>
    <submittedName>
        <fullName evidence="1">Putative glycerol-3-phosphate phosphatase</fullName>
    </submittedName>
</protein>